<organism evidence="4 5">
    <name type="scientific">Mesorhabditis spiculigera</name>
    <dbReference type="NCBI Taxonomy" id="96644"/>
    <lineage>
        <taxon>Eukaryota</taxon>
        <taxon>Metazoa</taxon>
        <taxon>Ecdysozoa</taxon>
        <taxon>Nematoda</taxon>
        <taxon>Chromadorea</taxon>
        <taxon>Rhabditida</taxon>
        <taxon>Rhabditina</taxon>
        <taxon>Rhabditomorpha</taxon>
        <taxon>Rhabditoidea</taxon>
        <taxon>Rhabditidae</taxon>
        <taxon>Mesorhabditinae</taxon>
        <taxon>Mesorhabditis</taxon>
    </lineage>
</organism>
<sequence>MGKKKAIRIIFQEDPIETGREYPVVFEFRIRDWIEVKEVGGVFEGVCRCTVDGQDTVQNVLTVPLDLGQLLLQQMPHKGKPMLPAGVYRVPGVINIATDTPGSFHGKFGAIAYRFRVTMRAKKNNEEATLANEREIEVVGSVSMSSFPQFEKPVAVQRQVKRKFLCFNILDAHIKIDMEKAAYMPGEHVLVSGEMTNAPHSSRLQPVRLELRQKTAYKSGSGARKESHTIRRLDCGTCEAGDSLKIHHSLPVPADLYPTLSTPNSAIQVFYEVIVTSPGYFEIDIPVFVGNRKIAPPRPVRSPSIASSGSYDKSSLGSSSIHSDPYYYVPMSEFSERPPPYPGFQSRPYFIPIHVRPRVFRPMFESPFSEFPPSYSPPFHQSFTPMTSGQPSPARERFLKIEEIE</sequence>
<evidence type="ECO:0000256" key="1">
    <source>
        <dbReference type="ARBA" id="ARBA00005298"/>
    </source>
</evidence>
<dbReference type="GO" id="GO:0015031">
    <property type="term" value="P:protein transport"/>
    <property type="evidence" value="ECO:0007669"/>
    <property type="project" value="TreeGrafter"/>
</dbReference>
<dbReference type="AlphaFoldDB" id="A0AA36GID4"/>
<dbReference type="Pfam" id="PF02752">
    <property type="entry name" value="Arrestin_C"/>
    <property type="match status" value="1"/>
</dbReference>
<comment type="similarity">
    <text evidence="1">Belongs to the arrestin family.</text>
</comment>
<dbReference type="Proteomes" id="UP001177023">
    <property type="component" value="Unassembled WGS sequence"/>
</dbReference>
<feature type="non-terminal residue" evidence="4">
    <location>
        <position position="405"/>
    </location>
</feature>
<feature type="region of interest" description="Disordered" evidence="2">
    <location>
        <begin position="299"/>
        <end position="318"/>
    </location>
</feature>
<dbReference type="GO" id="GO:0005737">
    <property type="term" value="C:cytoplasm"/>
    <property type="evidence" value="ECO:0007669"/>
    <property type="project" value="TreeGrafter"/>
</dbReference>
<dbReference type="InterPro" id="IPR014752">
    <property type="entry name" value="Arrestin-like_C"/>
</dbReference>
<dbReference type="SMART" id="SM01017">
    <property type="entry name" value="Arrestin_C"/>
    <property type="match status" value="1"/>
</dbReference>
<comment type="caution">
    <text evidence="4">The sequence shown here is derived from an EMBL/GenBank/DDBJ whole genome shotgun (WGS) entry which is preliminary data.</text>
</comment>
<reference evidence="4" key="1">
    <citation type="submission" date="2023-06" db="EMBL/GenBank/DDBJ databases">
        <authorList>
            <person name="Delattre M."/>
        </authorList>
    </citation>
    <scope>NUCLEOTIDE SEQUENCE</scope>
    <source>
        <strain evidence="4">AF72</strain>
    </source>
</reference>
<dbReference type="PANTHER" id="PTHR11188">
    <property type="entry name" value="ARRESTIN DOMAIN CONTAINING PROTEIN"/>
    <property type="match status" value="1"/>
</dbReference>
<name>A0AA36GID4_9BILA</name>
<dbReference type="Gene3D" id="2.60.40.640">
    <property type="match status" value="2"/>
</dbReference>
<dbReference type="Pfam" id="PF00339">
    <property type="entry name" value="Arrestin_N"/>
    <property type="match status" value="1"/>
</dbReference>
<dbReference type="InterPro" id="IPR050357">
    <property type="entry name" value="Arrestin_domain-protein"/>
</dbReference>
<dbReference type="PANTHER" id="PTHR11188:SF81">
    <property type="entry name" value="ARRESTIN C-TERMINAL-LIKE DOMAIN-CONTAINING PROTEIN"/>
    <property type="match status" value="1"/>
</dbReference>
<accession>A0AA36GID4</accession>
<dbReference type="InterPro" id="IPR011021">
    <property type="entry name" value="Arrestin-like_N"/>
</dbReference>
<evidence type="ECO:0000259" key="3">
    <source>
        <dbReference type="SMART" id="SM01017"/>
    </source>
</evidence>
<feature type="domain" description="Arrestin C-terminal-like" evidence="3">
    <location>
        <begin position="168"/>
        <end position="294"/>
    </location>
</feature>
<keyword evidence="5" id="KW-1185">Reference proteome</keyword>
<protein>
    <recommendedName>
        <fullName evidence="3">Arrestin C-terminal-like domain-containing protein</fullName>
    </recommendedName>
</protein>
<gene>
    <name evidence="4" type="ORF">MSPICULIGERA_LOCUS24581</name>
</gene>
<dbReference type="SUPFAM" id="SSF81296">
    <property type="entry name" value="E set domains"/>
    <property type="match status" value="1"/>
</dbReference>
<feature type="compositionally biased region" description="Low complexity" evidence="2">
    <location>
        <begin position="307"/>
        <end position="318"/>
    </location>
</feature>
<evidence type="ECO:0000313" key="5">
    <source>
        <dbReference type="Proteomes" id="UP001177023"/>
    </source>
</evidence>
<dbReference type="InterPro" id="IPR014756">
    <property type="entry name" value="Ig_E-set"/>
</dbReference>
<proteinExistence type="inferred from homology"/>
<evidence type="ECO:0000313" key="4">
    <source>
        <dbReference type="EMBL" id="CAJ0586582.1"/>
    </source>
</evidence>
<dbReference type="EMBL" id="CATQJA010002709">
    <property type="protein sequence ID" value="CAJ0586582.1"/>
    <property type="molecule type" value="Genomic_DNA"/>
</dbReference>
<evidence type="ECO:0000256" key="2">
    <source>
        <dbReference type="SAM" id="MobiDB-lite"/>
    </source>
</evidence>
<dbReference type="InterPro" id="IPR011022">
    <property type="entry name" value="Arrestin_C-like"/>
</dbReference>